<dbReference type="Proteomes" id="UP000335636">
    <property type="component" value="Unassembled WGS sequence"/>
</dbReference>
<proteinExistence type="predicted"/>
<protein>
    <submittedName>
        <fullName evidence="1">Uncharacterized protein</fullName>
    </submittedName>
</protein>
<accession>A0A5E4CSG7</accession>
<organism evidence="1 2">
    <name type="scientific">Marmota monax</name>
    <name type="common">Woodchuck</name>
    <dbReference type="NCBI Taxonomy" id="9995"/>
    <lineage>
        <taxon>Eukaryota</taxon>
        <taxon>Metazoa</taxon>
        <taxon>Chordata</taxon>
        <taxon>Craniata</taxon>
        <taxon>Vertebrata</taxon>
        <taxon>Euteleostomi</taxon>
        <taxon>Mammalia</taxon>
        <taxon>Eutheria</taxon>
        <taxon>Euarchontoglires</taxon>
        <taxon>Glires</taxon>
        <taxon>Rodentia</taxon>
        <taxon>Sciuromorpha</taxon>
        <taxon>Sciuridae</taxon>
        <taxon>Xerinae</taxon>
        <taxon>Marmotini</taxon>
        <taxon>Marmota</taxon>
    </lineage>
</organism>
<dbReference type="EMBL" id="CABDUW010001942">
    <property type="protein sequence ID" value="VTJ84747.1"/>
    <property type="molecule type" value="Genomic_DNA"/>
</dbReference>
<keyword evidence="2" id="KW-1185">Reference proteome</keyword>
<feature type="non-terminal residue" evidence="1">
    <location>
        <position position="1"/>
    </location>
</feature>
<comment type="caution">
    <text evidence="1">The sequence shown here is derived from an EMBL/GenBank/DDBJ whole genome shotgun (WGS) entry which is preliminary data.</text>
</comment>
<evidence type="ECO:0000313" key="1">
    <source>
        <dbReference type="EMBL" id="VTJ84747.1"/>
    </source>
</evidence>
<reference evidence="1" key="1">
    <citation type="submission" date="2019-04" db="EMBL/GenBank/DDBJ databases">
        <authorList>
            <person name="Alioto T."/>
            <person name="Alioto T."/>
        </authorList>
    </citation>
    <scope>NUCLEOTIDE SEQUENCE [LARGE SCALE GENOMIC DNA]</scope>
</reference>
<gene>
    <name evidence="1" type="ORF">MONAX_5E028894</name>
</gene>
<dbReference type="AlphaFoldDB" id="A0A5E4CSG7"/>
<name>A0A5E4CSG7_MARMO</name>
<sequence length="52" mass="6136">SSSRLIRRPQEILFDRCMLQALARAKGNNQADFWVLIKGPYKTKMHRHHTTN</sequence>
<evidence type="ECO:0000313" key="2">
    <source>
        <dbReference type="Proteomes" id="UP000335636"/>
    </source>
</evidence>